<keyword evidence="2" id="KW-1185">Reference proteome</keyword>
<accession>A0A023B3U8</accession>
<dbReference type="AlphaFoldDB" id="A0A023B3U8"/>
<organism evidence="1 2">
    <name type="scientific">Gregarina niphandrodes</name>
    <name type="common">Septate eugregarine</name>
    <dbReference type="NCBI Taxonomy" id="110365"/>
    <lineage>
        <taxon>Eukaryota</taxon>
        <taxon>Sar</taxon>
        <taxon>Alveolata</taxon>
        <taxon>Apicomplexa</taxon>
        <taxon>Conoidasida</taxon>
        <taxon>Gregarinasina</taxon>
        <taxon>Eugregarinorida</taxon>
        <taxon>Gregarinidae</taxon>
        <taxon>Gregarina</taxon>
    </lineage>
</organism>
<dbReference type="GeneID" id="22913813"/>
<protein>
    <submittedName>
        <fullName evidence="1">Transmembrane protein</fullName>
    </submittedName>
</protein>
<evidence type="ECO:0000313" key="2">
    <source>
        <dbReference type="Proteomes" id="UP000019763"/>
    </source>
</evidence>
<name>A0A023B3U8_GRENI</name>
<sequence>MTRAVKCVASSVCEAGAVALGAVVVRVSMGGPVRLAGGQAGLFKLLVRSREEETYTLVVGDGVMHWEDTRESIGTCEPRDVCEPRGVCDSGDVSEDNMADNNMVDNNMVDNNMVDNNMADNNMVDNNMVDNNMADNNMVDNNMADGVQTGCVSSDLIEKRIWNILDRSRNISGIVLPLTQLKKFRCNIRNSLEEECTHISGVVVNGKVLYDLGFPWQRRSMSGVEQQQVSVKREHLDRKLHIARTRLATVEQLLKAKRQGDAVKWLERQSQLRKERKERQLEIHRLIKEQLDLQ</sequence>
<dbReference type="eggNOG" id="ENOG502SCRQ">
    <property type="taxonomic scope" value="Eukaryota"/>
</dbReference>
<gene>
    <name evidence="1" type="ORF">GNI_106740</name>
</gene>
<keyword evidence="1" id="KW-0472">Membrane</keyword>
<proteinExistence type="predicted"/>
<comment type="caution">
    <text evidence="1">The sequence shown here is derived from an EMBL/GenBank/DDBJ whole genome shotgun (WGS) entry which is preliminary data.</text>
</comment>
<evidence type="ECO:0000313" key="1">
    <source>
        <dbReference type="EMBL" id="EZG55979.1"/>
    </source>
</evidence>
<keyword evidence="1" id="KW-0812">Transmembrane</keyword>
<dbReference type="RefSeq" id="XP_011131393.1">
    <property type="nucleotide sequence ID" value="XM_011133091.1"/>
</dbReference>
<dbReference type="EMBL" id="AFNH02000794">
    <property type="protein sequence ID" value="EZG55979.1"/>
    <property type="molecule type" value="Genomic_DNA"/>
</dbReference>
<dbReference type="VEuPathDB" id="CryptoDB:GNI_106740"/>
<dbReference type="Proteomes" id="UP000019763">
    <property type="component" value="Unassembled WGS sequence"/>
</dbReference>
<reference evidence="1" key="1">
    <citation type="submission" date="2013-12" db="EMBL/GenBank/DDBJ databases">
        <authorList>
            <person name="Omoto C.K."/>
            <person name="Sibley D."/>
            <person name="Venepally P."/>
            <person name="Hadjithomas M."/>
            <person name="Karamycheva S."/>
            <person name="Brunk B."/>
            <person name="Roos D."/>
            <person name="Caler E."/>
            <person name="Lorenzi H."/>
        </authorList>
    </citation>
    <scope>NUCLEOTIDE SEQUENCE</scope>
</reference>